<evidence type="ECO:0000313" key="2">
    <source>
        <dbReference type="EMBL" id="OAF11718.1"/>
    </source>
</evidence>
<keyword evidence="3" id="KW-1185">Reference proteome</keyword>
<dbReference type="EMBL" id="LUUB01000045">
    <property type="protein sequence ID" value="OAF11718.1"/>
    <property type="molecule type" value="Genomic_DNA"/>
</dbReference>
<gene>
    <name evidence="2" type="ORF">AYJ54_07575</name>
</gene>
<dbReference type="AlphaFoldDB" id="A0A176YVK0"/>
<evidence type="ECO:0000256" key="1">
    <source>
        <dbReference type="SAM" id="Phobius"/>
    </source>
</evidence>
<feature type="transmembrane region" description="Helical" evidence="1">
    <location>
        <begin position="76"/>
        <end position="101"/>
    </location>
</feature>
<feature type="transmembrane region" description="Helical" evidence="1">
    <location>
        <begin position="122"/>
        <end position="151"/>
    </location>
</feature>
<accession>A0A176YVK0</accession>
<feature type="transmembrane region" description="Helical" evidence="1">
    <location>
        <begin position="235"/>
        <end position="257"/>
    </location>
</feature>
<proteinExistence type="predicted"/>
<comment type="caution">
    <text evidence="2">The sequence shown here is derived from an EMBL/GenBank/DDBJ whole genome shotgun (WGS) entry which is preliminary data.</text>
</comment>
<evidence type="ECO:0000313" key="3">
    <source>
        <dbReference type="Proteomes" id="UP000076959"/>
    </source>
</evidence>
<organism evidence="2 3">
    <name type="scientific">Bradyrhizobium centrolobii</name>
    <dbReference type="NCBI Taxonomy" id="1505087"/>
    <lineage>
        <taxon>Bacteria</taxon>
        <taxon>Pseudomonadati</taxon>
        <taxon>Pseudomonadota</taxon>
        <taxon>Alphaproteobacteria</taxon>
        <taxon>Hyphomicrobiales</taxon>
        <taxon>Nitrobacteraceae</taxon>
        <taxon>Bradyrhizobium</taxon>
    </lineage>
</organism>
<feature type="transmembrane region" description="Helical" evidence="1">
    <location>
        <begin position="191"/>
        <end position="215"/>
    </location>
</feature>
<dbReference type="Pfam" id="PF12679">
    <property type="entry name" value="ABC2_membrane_2"/>
    <property type="match status" value="1"/>
</dbReference>
<feature type="transmembrane region" description="Helical" evidence="1">
    <location>
        <begin position="269"/>
        <end position="289"/>
    </location>
</feature>
<feature type="transmembrane region" description="Helical" evidence="1">
    <location>
        <begin position="163"/>
        <end position="184"/>
    </location>
</feature>
<dbReference type="GO" id="GO:0140359">
    <property type="term" value="F:ABC-type transporter activity"/>
    <property type="evidence" value="ECO:0007669"/>
    <property type="project" value="InterPro"/>
</dbReference>
<keyword evidence="1" id="KW-0812">Transmembrane</keyword>
<sequence>MRSHEAYVPPTAPIGPLLAKELREITAGRALWTMLLLVCPLVGYSFAQAVSLYSESSAPALQSPVLATSLSPLDGILVPTFGSFYVAVTLLFPFVAIRVLGQEKESGALSLLVQFPYRPSTLIATKFCAVLAAWLVVSIPALSALLAWAILGGHLAASETLNLLFGHLLYGGLVGAIGLFAAVISDNSATAAIIALAVTIGSWVLDFTLAGRSGLSAWLAQLSLTQTLRPFEQGLLSTGLVLRIVAVIGALAALTVVWLPPGTPVRTKIIRSVSCVLVVVVALTVAAQVRASVDLSEDRRNSFSSADERLLATLRRPLIIRINLAAEDPRYIDLRRNVLGKLERALPDVTVVLANERPNVANPSDAYGQIEYVYGDRSDLSRSTSPREILPLLYALAGVQPPAPSVGEEYPGYPLVASADAMLLWFFGGLPLLIVLAWRHIRRLPPDKGSRIHQGVKP</sequence>
<reference evidence="2 3" key="1">
    <citation type="submission" date="2016-03" db="EMBL/GenBank/DDBJ databases">
        <title>Draft Genome Sequence of the Strain BR 10245 (Bradyrhizobium sp.) isolated from nodules of Centrolobium paraense.</title>
        <authorList>
            <person name="Simoes-Araujo J.L.Sr."/>
            <person name="Barauna A.C."/>
            <person name="Silva K."/>
            <person name="Zilli J.E."/>
        </authorList>
    </citation>
    <scope>NUCLEOTIDE SEQUENCE [LARGE SCALE GENOMIC DNA]</scope>
    <source>
        <strain evidence="2 3">BR 10245</strain>
    </source>
</reference>
<name>A0A176YVK0_9BRAD</name>
<feature type="transmembrane region" description="Helical" evidence="1">
    <location>
        <begin position="422"/>
        <end position="441"/>
    </location>
</feature>
<dbReference type="STRING" id="1505087.AYJ54_07575"/>
<keyword evidence="1" id="KW-1133">Transmembrane helix</keyword>
<dbReference type="Proteomes" id="UP000076959">
    <property type="component" value="Unassembled WGS sequence"/>
</dbReference>
<feature type="transmembrane region" description="Helical" evidence="1">
    <location>
        <begin position="30"/>
        <end position="47"/>
    </location>
</feature>
<dbReference type="OrthoDB" id="127555at2"/>
<protein>
    <recommendedName>
        <fullName evidence="4">ABC transporter permease</fullName>
    </recommendedName>
</protein>
<evidence type="ECO:0008006" key="4">
    <source>
        <dbReference type="Google" id="ProtNLM"/>
    </source>
</evidence>
<keyword evidence="1" id="KW-0472">Membrane</keyword>
<dbReference type="GO" id="GO:0005886">
    <property type="term" value="C:plasma membrane"/>
    <property type="evidence" value="ECO:0007669"/>
    <property type="project" value="UniProtKB-SubCell"/>
</dbReference>